<sequence length="119" mass="13122">MKGRQRSPLGLVLDARRPHPDAVELIGQSLLGCLEPDLQKNQIRLVIEPQPPGTALVNSGQQTRKEREHHTASQTAIRFARKDPGLERTKVTDPIGEEGRAHASEPSRAISLGEIRLEP</sequence>
<dbReference type="EMBL" id="JAYMYQ010000003">
    <property type="protein sequence ID" value="KAK7344340.1"/>
    <property type="molecule type" value="Genomic_DNA"/>
</dbReference>
<name>A0AAN9LXN3_CANGL</name>
<dbReference type="AlphaFoldDB" id="A0AAN9LXN3"/>
<gene>
    <name evidence="2" type="ORF">VNO77_13829</name>
</gene>
<keyword evidence="3" id="KW-1185">Reference proteome</keyword>
<protein>
    <submittedName>
        <fullName evidence="2">Uncharacterized protein</fullName>
    </submittedName>
</protein>
<evidence type="ECO:0000256" key="1">
    <source>
        <dbReference type="SAM" id="MobiDB-lite"/>
    </source>
</evidence>
<reference evidence="2 3" key="1">
    <citation type="submission" date="2024-01" db="EMBL/GenBank/DDBJ databases">
        <title>The genomes of 5 underutilized Papilionoideae crops provide insights into root nodulation and disease resistanc.</title>
        <authorList>
            <person name="Jiang F."/>
        </authorList>
    </citation>
    <scope>NUCLEOTIDE SEQUENCE [LARGE SCALE GENOMIC DNA]</scope>
    <source>
        <strain evidence="2">LVBAO_FW01</strain>
        <tissue evidence="2">Leaves</tissue>
    </source>
</reference>
<proteinExistence type="predicted"/>
<accession>A0AAN9LXN3</accession>
<dbReference type="Proteomes" id="UP001367508">
    <property type="component" value="Unassembled WGS sequence"/>
</dbReference>
<evidence type="ECO:0000313" key="2">
    <source>
        <dbReference type="EMBL" id="KAK7344340.1"/>
    </source>
</evidence>
<feature type="region of interest" description="Disordered" evidence="1">
    <location>
        <begin position="51"/>
        <end position="119"/>
    </location>
</feature>
<organism evidence="2 3">
    <name type="scientific">Canavalia gladiata</name>
    <name type="common">Sword bean</name>
    <name type="synonym">Dolichos gladiatus</name>
    <dbReference type="NCBI Taxonomy" id="3824"/>
    <lineage>
        <taxon>Eukaryota</taxon>
        <taxon>Viridiplantae</taxon>
        <taxon>Streptophyta</taxon>
        <taxon>Embryophyta</taxon>
        <taxon>Tracheophyta</taxon>
        <taxon>Spermatophyta</taxon>
        <taxon>Magnoliopsida</taxon>
        <taxon>eudicotyledons</taxon>
        <taxon>Gunneridae</taxon>
        <taxon>Pentapetalae</taxon>
        <taxon>rosids</taxon>
        <taxon>fabids</taxon>
        <taxon>Fabales</taxon>
        <taxon>Fabaceae</taxon>
        <taxon>Papilionoideae</taxon>
        <taxon>50 kb inversion clade</taxon>
        <taxon>NPAAA clade</taxon>
        <taxon>indigoferoid/millettioid clade</taxon>
        <taxon>Phaseoleae</taxon>
        <taxon>Canavalia</taxon>
    </lineage>
</organism>
<evidence type="ECO:0000313" key="3">
    <source>
        <dbReference type="Proteomes" id="UP001367508"/>
    </source>
</evidence>
<feature type="compositionally biased region" description="Basic and acidic residues" evidence="1">
    <location>
        <begin position="80"/>
        <end position="105"/>
    </location>
</feature>
<comment type="caution">
    <text evidence="2">The sequence shown here is derived from an EMBL/GenBank/DDBJ whole genome shotgun (WGS) entry which is preliminary data.</text>
</comment>